<dbReference type="InterPro" id="IPR008397">
    <property type="entry name" value="Alginate_lyase_dom"/>
</dbReference>
<dbReference type="AlphaFoldDB" id="A0A4R7K7T0"/>
<feature type="domain" description="Alginate lyase" evidence="3">
    <location>
        <begin position="97"/>
        <end position="377"/>
    </location>
</feature>
<evidence type="ECO:0000313" key="5">
    <source>
        <dbReference type="Proteomes" id="UP000294749"/>
    </source>
</evidence>
<organism evidence="4 5">
    <name type="scientific">Maribacter spongiicola</name>
    <dbReference type="NCBI Taxonomy" id="1206753"/>
    <lineage>
        <taxon>Bacteria</taxon>
        <taxon>Pseudomonadati</taxon>
        <taxon>Bacteroidota</taxon>
        <taxon>Flavobacteriia</taxon>
        <taxon>Flavobacteriales</taxon>
        <taxon>Flavobacteriaceae</taxon>
        <taxon>Maribacter</taxon>
    </lineage>
</organism>
<keyword evidence="2 4" id="KW-0456">Lyase</keyword>
<dbReference type="Gene3D" id="1.50.10.100">
    <property type="entry name" value="Chondroitin AC/alginate lyase"/>
    <property type="match status" value="1"/>
</dbReference>
<dbReference type="Proteomes" id="UP000294749">
    <property type="component" value="Unassembled WGS sequence"/>
</dbReference>
<evidence type="ECO:0000256" key="1">
    <source>
        <dbReference type="ARBA" id="ARBA00022729"/>
    </source>
</evidence>
<comment type="caution">
    <text evidence="4">The sequence shown here is derived from an EMBL/GenBank/DDBJ whole genome shotgun (WGS) entry which is preliminary data.</text>
</comment>
<protein>
    <submittedName>
        <fullName evidence="4">Alginate lyase</fullName>
    </submittedName>
</protein>
<keyword evidence="5" id="KW-1185">Reference proteome</keyword>
<evidence type="ECO:0000256" key="2">
    <source>
        <dbReference type="ARBA" id="ARBA00023239"/>
    </source>
</evidence>
<dbReference type="Pfam" id="PF05426">
    <property type="entry name" value="Alginate_lyase"/>
    <property type="match status" value="1"/>
</dbReference>
<dbReference type="InterPro" id="IPR008929">
    <property type="entry name" value="Chondroitin_lyas"/>
</dbReference>
<accession>A0A4R7K7T0</accession>
<reference evidence="4 5" key="1">
    <citation type="submission" date="2019-03" db="EMBL/GenBank/DDBJ databases">
        <title>Genomic Encyclopedia of Archaeal and Bacterial Type Strains, Phase II (KMG-II): from individual species to whole genera.</title>
        <authorList>
            <person name="Goeker M."/>
        </authorList>
    </citation>
    <scope>NUCLEOTIDE SEQUENCE [LARGE SCALE GENOMIC DNA]</scope>
    <source>
        <strain evidence="4 5">DSM 25233</strain>
    </source>
</reference>
<dbReference type="RefSeq" id="WP_133686752.1">
    <property type="nucleotide sequence ID" value="NZ_SOAY01000010.1"/>
</dbReference>
<dbReference type="SUPFAM" id="SSF48230">
    <property type="entry name" value="Chondroitin AC/alginate lyase"/>
    <property type="match status" value="1"/>
</dbReference>
<name>A0A4R7K7T0_9FLAO</name>
<evidence type="ECO:0000313" key="4">
    <source>
        <dbReference type="EMBL" id="TDT47366.1"/>
    </source>
</evidence>
<dbReference type="EMBL" id="SOAY01000010">
    <property type="protein sequence ID" value="TDT47366.1"/>
    <property type="molecule type" value="Genomic_DNA"/>
</dbReference>
<proteinExistence type="predicted"/>
<gene>
    <name evidence="4" type="ORF">CLV90_1441</name>
</gene>
<dbReference type="GO" id="GO:0042597">
    <property type="term" value="C:periplasmic space"/>
    <property type="evidence" value="ECO:0007669"/>
    <property type="project" value="InterPro"/>
</dbReference>
<keyword evidence="1" id="KW-0732">Signal</keyword>
<evidence type="ECO:0000259" key="3">
    <source>
        <dbReference type="Pfam" id="PF05426"/>
    </source>
</evidence>
<sequence>MNKNTLKATLLLVVFIIINASGQKKEKKVGAFQDDVPTIYSAKPSGHIVGNELTVYDYKLLSQVKLAIREKDDDFLPAYKALIKAADKALKEGSFSVVSKKQVAVSGDKHDYLSLAPYWWPDPTKDDGLPWIRKDGKINPLTRGQNVDEPIKDKMMGNVKVLSLAYFFSGDIKYAEKTKELLKVWFVDAETKMNPNLNYAQGVPGSSEGRCFGIIEFSGITNIITAVEILELDNSFESSLGNKLKAWLNSYLNWLQTSELGQLENSRKNNHATLYDVQVVALLLFLDKTEEAKNVLTSVVEKRVETQIEADGKQPHELQRTKSLTYSILNLTGLTKLAFFGRKDGIQIDIWNYRSNNGDIQKAYQYLLPFLNTQNQWSFEQLGSMDNAVKRLKQMFRNTGSMLSINEYCKLGFDIKEIDHLDLLLYPCNR</sequence>
<dbReference type="OrthoDB" id="7210452at2"/>
<dbReference type="GO" id="GO:0016829">
    <property type="term" value="F:lyase activity"/>
    <property type="evidence" value="ECO:0007669"/>
    <property type="project" value="UniProtKB-KW"/>
</dbReference>